<name>A0A1B6EU75_9HEMI</name>
<dbReference type="InterPro" id="IPR013087">
    <property type="entry name" value="Znf_C2H2_type"/>
</dbReference>
<gene>
    <name evidence="10" type="ORF">g.10212</name>
</gene>
<evidence type="ECO:0000256" key="3">
    <source>
        <dbReference type="ARBA" id="ARBA00022737"/>
    </source>
</evidence>
<feature type="compositionally biased region" description="Basic and acidic residues" evidence="8">
    <location>
        <begin position="158"/>
        <end position="167"/>
    </location>
</feature>
<evidence type="ECO:0000256" key="1">
    <source>
        <dbReference type="ARBA" id="ARBA00004123"/>
    </source>
</evidence>
<feature type="domain" description="C2H2-type" evidence="9">
    <location>
        <begin position="390"/>
        <end position="418"/>
    </location>
</feature>
<evidence type="ECO:0000256" key="4">
    <source>
        <dbReference type="ARBA" id="ARBA00022771"/>
    </source>
</evidence>
<feature type="compositionally biased region" description="Acidic residues" evidence="8">
    <location>
        <begin position="168"/>
        <end position="178"/>
    </location>
</feature>
<feature type="region of interest" description="Disordered" evidence="8">
    <location>
        <begin position="158"/>
        <end position="200"/>
    </location>
</feature>
<keyword evidence="4 7" id="KW-0863">Zinc-finger</keyword>
<feature type="domain" description="C2H2-type" evidence="9">
    <location>
        <begin position="299"/>
        <end position="328"/>
    </location>
</feature>
<dbReference type="PROSITE" id="PS50157">
    <property type="entry name" value="ZINC_FINGER_C2H2_2"/>
    <property type="match status" value="6"/>
</dbReference>
<feature type="domain" description="C2H2-type" evidence="9">
    <location>
        <begin position="427"/>
        <end position="455"/>
    </location>
</feature>
<proteinExistence type="predicted"/>
<keyword evidence="6" id="KW-0539">Nucleus</keyword>
<evidence type="ECO:0000256" key="5">
    <source>
        <dbReference type="ARBA" id="ARBA00022833"/>
    </source>
</evidence>
<dbReference type="Pfam" id="PF00096">
    <property type="entry name" value="zf-C2H2"/>
    <property type="match status" value="3"/>
</dbReference>
<organism evidence="10">
    <name type="scientific">Cuerna arida</name>
    <dbReference type="NCBI Taxonomy" id="1464854"/>
    <lineage>
        <taxon>Eukaryota</taxon>
        <taxon>Metazoa</taxon>
        <taxon>Ecdysozoa</taxon>
        <taxon>Arthropoda</taxon>
        <taxon>Hexapoda</taxon>
        <taxon>Insecta</taxon>
        <taxon>Pterygota</taxon>
        <taxon>Neoptera</taxon>
        <taxon>Paraneoptera</taxon>
        <taxon>Hemiptera</taxon>
        <taxon>Auchenorrhyncha</taxon>
        <taxon>Membracoidea</taxon>
        <taxon>Cicadellidae</taxon>
        <taxon>Cicadellinae</taxon>
        <taxon>Proconiini</taxon>
        <taxon>Cuerna</taxon>
    </lineage>
</organism>
<dbReference type="PANTHER" id="PTHR24406">
    <property type="entry name" value="TRANSCRIPTIONAL REPRESSOR CTCFL-RELATED"/>
    <property type="match status" value="1"/>
</dbReference>
<evidence type="ECO:0000256" key="8">
    <source>
        <dbReference type="SAM" id="MobiDB-lite"/>
    </source>
</evidence>
<dbReference type="FunFam" id="3.30.160.60:FF:001049">
    <property type="entry name" value="zinc finger protein 319"/>
    <property type="match status" value="1"/>
</dbReference>
<keyword evidence="3" id="KW-0677">Repeat</keyword>
<dbReference type="FunFam" id="3.30.160.60:FF:000446">
    <property type="entry name" value="Zinc finger protein"/>
    <property type="match status" value="2"/>
</dbReference>
<evidence type="ECO:0000256" key="2">
    <source>
        <dbReference type="ARBA" id="ARBA00022723"/>
    </source>
</evidence>
<dbReference type="SMART" id="SM00355">
    <property type="entry name" value="ZnF_C2H2"/>
    <property type="match status" value="11"/>
</dbReference>
<dbReference type="GO" id="GO:0008270">
    <property type="term" value="F:zinc ion binding"/>
    <property type="evidence" value="ECO:0007669"/>
    <property type="project" value="UniProtKB-KW"/>
</dbReference>
<evidence type="ECO:0000256" key="6">
    <source>
        <dbReference type="ARBA" id="ARBA00023242"/>
    </source>
</evidence>
<dbReference type="Gene3D" id="3.30.160.60">
    <property type="entry name" value="Classic Zinc Finger"/>
    <property type="match status" value="6"/>
</dbReference>
<accession>A0A1B6EU75</accession>
<dbReference type="GO" id="GO:0005634">
    <property type="term" value="C:nucleus"/>
    <property type="evidence" value="ECO:0007669"/>
    <property type="project" value="UniProtKB-SubCell"/>
</dbReference>
<feature type="domain" description="C2H2-type" evidence="9">
    <location>
        <begin position="484"/>
        <end position="511"/>
    </location>
</feature>
<feature type="non-terminal residue" evidence="10">
    <location>
        <position position="614"/>
    </location>
</feature>
<dbReference type="SUPFAM" id="SSF57667">
    <property type="entry name" value="beta-beta-alpha zinc fingers"/>
    <property type="match status" value="4"/>
</dbReference>
<dbReference type="EMBL" id="GECZ01028257">
    <property type="protein sequence ID" value="JAS41512.1"/>
    <property type="molecule type" value="Transcribed_RNA"/>
</dbReference>
<feature type="domain" description="C2H2-type" evidence="9">
    <location>
        <begin position="512"/>
        <end position="540"/>
    </location>
</feature>
<dbReference type="SUPFAM" id="SSF57184">
    <property type="entry name" value="Growth factor receptor domain"/>
    <property type="match status" value="1"/>
</dbReference>
<evidence type="ECO:0000313" key="10">
    <source>
        <dbReference type="EMBL" id="JAS41512.1"/>
    </source>
</evidence>
<dbReference type="InterPro" id="IPR009030">
    <property type="entry name" value="Growth_fac_rcpt_cys_sf"/>
</dbReference>
<feature type="domain" description="C2H2-type" evidence="9">
    <location>
        <begin position="456"/>
        <end position="483"/>
    </location>
</feature>
<dbReference type="PROSITE" id="PS00028">
    <property type="entry name" value="ZINC_FINGER_C2H2_1"/>
    <property type="match status" value="5"/>
</dbReference>
<dbReference type="AlphaFoldDB" id="A0A1B6EU75"/>
<protein>
    <recommendedName>
        <fullName evidence="9">C2H2-type domain-containing protein</fullName>
    </recommendedName>
</protein>
<evidence type="ECO:0000259" key="9">
    <source>
        <dbReference type="PROSITE" id="PS50157"/>
    </source>
</evidence>
<comment type="subcellular location">
    <subcellularLocation>
        <location evidence="1">Nucleus</location>
    </subcellularLocation>
</comment>
<evidence type="ECO:0000256" key="7">
    <source>
        <dbReference type="PROSITE-ProRule" id="PRU00042"/>
    </source>
</evidence>
<reference evidence="10" key="1">
    <citation type="submission" date="2015-11" db="EMBL/GenBank/DDBJ databases">
        <title>De novo transcriptome assembly of four potential Pierce s Disease insect vectors from Arizona vineyards.</title>
        <authorList>
            <person name="Tassone E.E."/>
        </authorList>
    </citation>
    <scope>NUCLEOTIDE SEQUENCE</scope>
</reference>
<keyword evidence="2" id="KW-0479">Metal-binding</keyword>
<dbReference type="InterPro" id="IPR036236">
    <property type="entry name" value="Znf_C2H2_sf"/>
</dbReference>
<dbReference type="InterPro" id="IPR050888">
    <property type="entry name" value="ZnF_C2H2-type_TF"/>
</dbReference>
<sequence length="614" mass="69929">MSELLGGDESFFSLWTDNFLTKPMGLDWPLKDQQIIPVPIVILDDGRIAFKSDDGQICLLDNMTGVEGGGGEEASLAFSPCLDDTSGDLPSLSDAAIKSMLVQGALDQHPELPLVGPDMPELPDKDLADDDLKALVSFRCQFCDFSSADVPSLMHHSETEHAELQETEKDEDEIVEEAADSHSSSDVPEKTESTESTVDLENGDIVEQFVYLCSECKEGFNSVTQCRDHMIKDHNMVFDSVQRKDQWTAEVTEAEMAPPETPPAPPTPPPPTKHVFFEHIKQPVTKVRDYDPEFEAKPHKCPEVFCVHRFRTTGGLEQHMECHVQDETRRFICPTCSNVFLKWSQCALHLWKEHKIDIDLYTCKVCHEYKTTTRKKLESHCRIHSEERPYKCTECNKGFKQRTQLINHTVSVHNKDKCNAPKWYMTQKCEICLKTYSDSKSLKKHLQAVHSKLKPYNCHICGHMSARKAMLQAHMRQHTGEKPFACEMCTFRTGDHNSLRRHVMRHTGKRPYRCPHCTYSSIQSSSFKSHLRARHPDQSGMYTCSKCYFSTISEHSYRKHMSDHRLNLIPIKEVEVEMFPENVAAAHLVYRSFGASPSRLHSDVTTSSTSRDGM</sequence>
<keyword evidence="5" id="KW-0862">Zinc</keyword>